<evidence type="ECO:0000256" key="1">
    <source>
        <dbReference type="SAM" id="Phobius"/>
    </source>
</evidence>
<proteinExistence type="predicted"/>
<dbReference type="Proteomes" id="UP001385951">
    <property type="component" value="Unassembled WGS sequence"/>
</dbReference>
<sequence>MSSDPSPDPSDAFFQRQTLSYLALASVSLLTYDIILGLFEDIRVLSMRSPKLPDIIYILSRILAIGLATANYLGVSTLRISCNQRPALTIVSVLGGFLIPCNSWLFLLRVRAIPPQFRSKTTLTICTTLWLLTFTSFLVFLGLRFPNHPTQNGKCDFTPIVYVSWLLFAPYLALVIFDTTTMMAIIAGLATTYTPNSSWLTKVKSILSRKYMGHISGVFVRSGLIYYLATVGIHLSFAILVLMPSSIPTPIQGEISVLAVIFHNIMTCRVFRLLKLGALDQPGTTSSLPTDSLSATEIVFRNTSNLSS</sequence>
<name>A0AAW0FWE4_9APHY</name>
<dbReference type="EMBL" id="JASBNA010000038">
    <property type="protein sequence ID" value="KAK7681918.1"/>
    <property type="molecule type" value="Genomic_DNA"/>
</dbReference>
<gene>
    <name evidence="2" type="ORF">QCA50_014880</name>
</gene>
<feature type="transmembrane region" description="Helical" evidence="1">
    <location>
        <begin position="218"/>
        <end position="243"/>
    </location>
</feature>
<dbReference type="AlphaFoldDB" id="A0AAW0FWE4"/>
<feature type="transmembrane region" description="Helical" evidence="1">
    <location>
        <begin position="122"/>
        <end position="145"/>
    </location>
</feature>
<protein>
    <recommendedName>
        <fullName evidence="4">Vomeronasal type-1 receptor</fullName>
    </recommendedName>
</protein>
<accession>A0AAW0FWE4</accession>
<evidence type="ECO:0000313" key="3">
    <source>
        <dbReference type="Proteomes" id="UP001385951"/>
    </source>
</evidence>
<feature type="transmembrane region" description="Helical" evidence="1">
    <location>
        <begin position="55"/>
        <end position="75"/>
    </location>
</feature>
<keyword evidence="1" id="KW-0812">Transmembrane</keyword>
<keyword evidence="1" id="KW-0472">Membrane</keyword>
<organism evidence="2 3">
    <name type="scientific">Cerrena zonata</name>
    <dbReference type="NCBI Taxonomy" id="2478898"/>
    <lineage>
        <taxon>Eukaryota</taxon>
        <taxon>Fungi</taxon>
        <taxon>Dikarya</taxon>
        <taxon>Basidiomycota</taxon>
        <taxon>Agaricomycotina</taxon>
        <taxon>Agaricomycetes</taxon>
        <taxon>Polyporales</taxon>
        <taxon>Cerrenaceae</taxon>
        <taxon>Cerrena</taxon>
    </lineage>
</organism>
<keyword evidence="1" id="KW-1133">Transmembrane helix</keyword>
<evidence type="ECO:0000313" key="2">
    <source>
        <dbReference type="EMBL" id="KAK7681918.1"/>
    </source>
</evidence>
<feature type="transmembrane region" description="Helical" evidence="1">
    <location>
        <begin position="20"/>
        <end position="39"/>
    </location>
</feature>
<comment type="caution">
    <text evidence="2">The sequence shown here is derived from an EMBL/GenBank/DDBJ whole genome shotgun (WGS) entry which is preliminary data.</text>
</comment>
<evidence type="ECO:0008006" key="4">
    <source>
        <dbReference type="Google" id="ProtNLM"/>
    </source>
</evidence>
<feature type="transmembrane region" description="Helical" evidence="1">
    <location>
        <begin position="87"/>
        <end position="110"/>
    </location>
</feature>
<keyword evidence="3" id="KW-1185">Reference proteome</keyword>
<reference evidence="2 3" key="1">
    <citation type="submission" date="2022-09" db="EMBL/GenBank/DDBJ databases">
        <authorList>
            <person name="Palmer J.M."/>
        </authorList>
    </citation>
    <scope>NUCLEOTIDE SEQUENCE [LARGE SCALE GENOMIC DNA]</scope>
    <source>
        <strain evidence="2 3">DSM 7382</strain>
    </source>
</reference>
<feature type="transmembrane region" description="Helical" evidence="1">
    <location>
        <begin position="157"/>
        <end position="177"/>
    </location>
</feature>